<dbReference type="InterPro" id="IPR024977">
    <property type="entry name" value="Apc4-like_WD40_dom"/>
</dbReference>
<evidence type="ECO:0000256" key="4">
    <source>
        <dbReference type="ARBA" id="ARBA00022786"/>
    </source>
</evidence>
<evidence type="ECO:0000313" key="10">
    <source>
        <dbReference type="Proteomes" id="UP000663193"/>
    </source>
</evidence>
<dbReference type="EMBL" id="CP069024">
    <property type="protein sequence ID" value="QRC91726.1"/>
    <property type="molecule type" value="Genomic_DNA"/>
</dbReference>
<evidence type="ECO:0000313" key="9">
    <source>
        <dbReference type="EMBL" id="QRC91726.1"/>
    </source>
</evidence>
<dbReference type="SUPFAM" id="SSF50978">
    <property type="entry name" value="WD40 repeat-like"/>
    <property type="match status" value="1"/>
</dbReference>
<feature type="compositionally biased region" description="Acidic residues" evidence="6">
    <location>
        <begin position="805"/>
        <end position="824"/>
    </location>
</feature>
<evidence type="ECO:0000259" key="7">
    <source>
        <dbReference type="Pfam" id="PF12894"/>
    </source>
</evidence>
<dbReference type="InterPro" id="IPR024790">
    <property type="entry name" value="APC4_long_dom"/>
</dbReference>
<dbReference type="Proteomes" id="UP000663193">
    <property type="component" value="Chromosome 2"/>
</dbReference>
<name>A0A7U2HWY3_PHANO</name>
<protein>
    <recommendedName>
        <fullName evidence="1">Anaphase-promoting complex subunit 4</fullName>
    </recommendedName>
</protein>
<dbReference type="Pfam" id="PF12896">
    <property type="entry name" value="ANAPC4"/>
    <property type="match status" value="1"/>
</dbReference>
<keyword evidence="10" id="KW-1185">Reference proteome</keyword>
<evidence type="ECO:0000256" key="3">
    <source>
        <dbReference type="ARBA" id="ARBA00022776"/>
    </source>
</evidence>
<keyword evidence="3" id="KW-0498">Mitosis</keyword>
<dbReference type="GO" id="GO:0051301">
    <property type="term" value="P:cell division"/>
    <property type="evidence" value="ECO:0007669"/>
    <property type="project" value="UniProtKB-KW"/>
</dbReference>
<evidence type="ECO:0000259" key="8">
    <source>
        <dbReference type="Pfam" id="PF12896"/>
    </source>
</evidence>
<dbReference type="AlphaFoldDB" id="A0A7U2HWY3"/>
<accession>A0A7U2HWY3</accession>
<dbReference type="PANTHER" id="PTHR13260">
    <property type="entry name" value="ANAPHASE PROMOTING COMPLEX SUBUNIT 4 APC4"/>
    <property type="match status" value="1"/>
</dbReference>
<keyword evidence="5" id="KW-0131">Cell cycle</keyword>
<dbReference type="VEuPathDB" id="FungiDB:JI435_019350"/>
<keyword evidence="2" id="KW-0132">Cell division</keyword>
<dbReference type="InterPro" id="IPR024789">
    <property type="entry name" value="APC4"/>
</dbReference>
<feature type="domain" description="Anaphase-promoting complex subunit 4-like WD40" evidence="7">
    <location>
        <begin position="30"/>
        <end position="104"/>
    </location>
</feature>
<evidence type="ECO:0000256" key="5">
    <source>
        <dbReference type="ARBA" id="ARBA00023306"/>
    </source>
</evidence>
<keyword evidence="4" id="KW-0833">Ubl conjugation pathway</keyword>
<dbReference type="OrthoDB" id="2110451at2759"/>
<proteinExistence type="predicted"/>
<dbReference type="PANTHER" id="PTHR13260:SF0">
    <property type="entry name" value="ANAPHASE-PROMOTING COMPLEX SUBUNIT 4"/>
    <property type="match status" value="1"/>
</dbReference>
<evidence type="ECO:0000256" key="1">
    <source>
        <dbReference type="ARBA" id="ARBA00016067"/>
    </source>
</evidence>
<organism evidence="9 10">
    <name type="scientific">Phaeosphaeria nodorum (strain SN15 / ATCC MYA-4574 / FGSC 10173)</name>
    <name type="common">Glume blotch fungus</name>
    <name type="synonym">Parastagonospora nodorum</name>
    <dbReference type="NCBI Taxonomy" id="321614"/>
    <lineage>
        <taxon>Eukaryota</taxon>
        <taxon>Fungi</taxon>
        <taxon>Dikarya</taxon>
        <taxon>Ascomycota</taxon>
        <taxon>Pezizomycotina</taxon>
        <taxon>Dothideomycetes</taxon>
        <taxon>Pleosporomycetidae</taxon>
        <taxon>Pleosporales</taxon>
        <taxon>Pleosporineae</taxon>
        <taxon>Phaeosphaeriaceae</taxon>
        <taxon>Parastagonospora</taxon>
    </lineage>
</organism>
<reference evidence="10" key="1">
    <citation type="journal article" date="2021" name="BMC Genomics">
        <title>Chromosome-level genome assembly and manually-curated proteome of model necrotroph Parastagonospora nodorum Sn15 reveals a genome-wide trove of candidate effector homologs, and redundancy of virulence-related functions within an accessory chromosome.</title>
        <authorList>
            <person name="Bertazzoni S."/>
            <person name="Jones D.A.B."/>
            <person name="Phan H.T."/>
            <person name="Tan K.-C."/>
            <person name="Hane J.K."/>
        </authorList>
    </citation>
    <scope>NUCLEOTIDE SEQUENCE [LARGE SCALE GENOMIC DNA]</scope>
    <source>
        <strain evidence="10">SN15 / ATCC MYA-4574 / FGSC 10173)</strain>
    </source>
</reference>
<dbReference type="Pfam" id="PF12894">
    <property type="entry name" value="ANAPC4_WD40"/>
    <property type="match status" value="1"/>
</dbReference>
<gene>
    <name evidence="9" type="ORF">JI435_019350</name>
</gene>
<dbReference type="GO" id="GO:0031145">
    <property type="term" value="P:anaphase-promoting complex-dependent catabolic process"/>
    <property type="evidence" value="ECO:0007669"/>
    <property type="project" value="InterPro"/>
</dbReference>
<dbReference type="GO" id="GO:0005680">
    <property type="term" value="C:anaphase-promoting complex"/>
    <property type="evidence" value="ECO:0007669"/>
    <property type="project" value="InterPro"/>
</dbReference>
<dbReference type="InterPro" id="IPR036322">
    <property type="entry name" value="WD40_repeat_dom_sf"/>
</dbReference>
<feature type="region of interest" description="Disordered" evidence="6">
    <location>
        <begin position="798"/>
        <end position="824"/>
    </location>
</feature>
<evidence type="ECO:0000256" key="2">
    <source>
        <dbReference type="ARBA" id="ARBA00022618"/>
    </source>
</evidence>
<evidence type="ECO:0000256" key="6">
    <source>
        <dbReference type="SAM" id="MobiDB-lite"/>
    </source>
</evidence>
<feature type="domain" description="Anaphase-promoting complex subunit 4 long" evidence="8">
    <location>
        <begin position="307"/>
        <end position="505"/>
    </location>
</feature>
<sequence length="824" mass="91704">MAITDSKKPRQLLQQSEKILLHPIHPHLFAYCPTMDLIALVTAEENLDVYRINGQLAFSLRRKSEDVCVDAVQWEFNGKSVAVAWSDGSVDLVSAESGKVVGKDLVLPRLDGEDGGERVKAMGWALNFIDPEKVKRRTGEGKDVFGQPTTEEWDAFGDDTSVEDFLQRQPDFQKLDVAPDLPDLLAMMDVEALLPKLPAIPAPPALPFMRVAQAEAGGFGAQVDVDAVLHSSHLRDYNSVDLFVRCSERGGVHPSMYDSKETVDIHLPTAWNIESTPLLHTSHPYSCSHSLLMRTKSPESKKEHIAYVPLTLNFIPAAGIYLHLIASKTSQLQNLLLYITTSLQRIRTFFKHATDLPSKFMLNISEPLEEKGLGDLVTNLFHIACTGNCPPLIKNWLVDELTEAGHKRWDNTVTTGLNAVLAIVHENLVPAIDRCSIIISRLRGLAEFHRDREWIFNTPADFTDLLESLKNLRLLAHTVMLYGAEEKRNFAHFSKWLRFCIDFEATEAESQSRVEMEARDPGVDIMLVLEYIQFGLVKSSLAPYLREAHGKGEKVGYEDTKRAVEVLKDGGGYREDAVCLENVLGQLREGVKGVLGQVGRWQEGNVRMDTGIVLEEASDEGTPLDMRMVVEPSTLSTYIALSPPSSNALHIHRIAKDSASHAISTLSFPRASSVLDAKFADDMHLLVLLQTPIDAEEKANLILSIPYTQASAVTYTPVPDSVLASTMLPQGARAPDTVRTNHDITTDMVEQYTRHVFEGRFTPLRLVVNGRKGRRVVVVLGSDRKHYRVLDLDYRRTGKRVDESSGSEDDGEEEEDEDVDMGGA</sequence>